<sequence>RDEYELPPLHRSALATRTENEGDLRMAHPDDLQHLIHLAARQSEAIGDDVEVDTESDAFKALSPEDQHDIIVALKVRSRQTSHDRLQQMLQSSETALDFSKQQIDLLVKRNSLTQQWLHVTGHSHRVSDTVSAGRVAAERNREYMLIKSDQAGGGWTLRLGGNSDAPAVEPEKNKPAIVVVASSSDAEETDSSEFEDVPPPLPTATGLAAATGGGHMVDNERESPAFIPPRKESAVQVAHAATNGRTLHAVDLPGAMSVVASDDEEYVEYVSSSSENGYADSDIDPDMLEIYEDDYDEQRRALVLHEQQQQEQQQRERDELALLQMPENDFLESWMQLVTKPMLGLDPSIYSCMRKWMLEESSPGLEQVSWHVNRQLEKQPDVGMDEPTDEWLARSTRSTAHQLYVARTKVARLSLMSNYLAYVMRWRQYRLATAPQWKSARQQEEQHRSEEPVLALADSKQPLAGETNFLLGSGSVDAVRDLNLDLSSSTLKPNAESLIDTATDGSGDVVIVSESTTPLKGDYADTALPVELELKLAHRDSIFERSRVLAAQGDRQSLNPRDSSAVQSVTHIDSIDDDATWSAEDSAIKIDNGTAGEVGYGSDDEDEDADLDTTKQQQSQLLRNEQDEYVLFVNKLRGSSNDPNVSVTSNGGPGYAAVRSELESELQALRSRVRDSRRDASGVEAGMVDDVRMLLTLFGIPYITAPMEAEAQCAALVAAQLVDGMVTDDSDAFLFASSEKEAHVYRHFFQKDKFVEMYSSGAILHDSSLTRRDFVFLAYLLGSDYTVGIKGVGPVLAMEALAEFGPAVVDGGDGIDDETRVLEALSLFKEWCDAVAQVLPGIEVPKELVDTPRRRRLAQVVRKTELPVSFPDARVAHAYFWPHVDDSEARFEWGFPSLDLLRRFLGEKLGWSAEKTDETLVPLARKMVDGKQGQQQQMTLDDFATSRSKAHGTTDLFQRSKRVGHAISLHKGQAQAAAAAASVASPRSKGRGTKSLQSRRSLI</sequence>
<dbReference type="Proteomes" id="UP001139981">
    <property type="component" value="Unassembled WGS sequence"/>
</dbReference>
<organism evidence="1 2">
    <name type="scientific">Coemansia aciculifera</name>
    <dbReference type="NCBI Taxonomy" id="417176"/>
    <lineage>
        <taxon>Eukaryota</taxon>
        <taxon>Fungi</taxon>
        <taxon>Fungi incertae sedis</taxon>
        <taxon>Zoopagomycota</taxon>
        <taxon>Kickxellomycotina</taxon>
        <taxon>Kickxellomycetes</taxon>
        <taxon>Kickxellales</taxon>
        <taxon>Kickxellaceae</taxon>
        <taxon>Coemansia</taxon>
    </lineage>
</organism>
<gene>
    <name evidence="1" type="primary">RAD2_1</name>
    <name evidence="1" type="ORF">IWW38_001888</name>
</gene>
<keyword evidence="2" id="KW-1185">Reference proteome</keyword>
<evidence type="ECO:0000313" key="2">
    <source>
        <dbReference type="Proteomes" id="UP001139981"/>
    </source>
</evidence>
<proteinExistence type="predicted"/>
<evidence type="ECO:0000313" key="1">
    <source>
        <dbReference type="EMBL" id="KAJ2896898.1"/>
    </source>
</evidence>
<comment type="caution">
    <text evidence="1">The sequence shown here is derived from an EMBL/GenBank/DDBJ whole genome shotgun (WGS) entry which is preliminary data.</text>
</comment>
<dbReference type="EMBL" id="JANBVB010000160">
    <property type="protein sequence ID" value="KAJ2896898.1"/>
    <property type="molecule type" value="Genomic_DNA"/>
</dbReference>
<feature type="non-terminal residue" evidence="1">
    <location>
        <position position="1"/>
    </location>
</feature>
<protein>
    <submittedName>
        <fullName evidence="1">DNA repair protein rad2</fullName>
    </submittedName>
</protein>
<name>A0ACC1M5H0_9FUNG</name>
<accession>A0ACC1M5H0</accession>
<reference evidence="1" key="1">
    <citation type="submission" date="2022-07" db="EMBL/GenBank/DDBJ databases">
        <title>Phylogenomic reconstructions and comparative analyses of Kickxellomycotina fungi.</title>
        <authorList>
            <person name="Reynolds N.K."/>
            <person name="Stajich J.E."/>
            <person name="Barry K."/>
            <person name="Grigoriev I.V."/>
            <person name="Crous P."/>
            <person name="Smith M.E."/>
        </authorList>
    </citation>
    <scope>NUCLEOTIDE SEQUENCE</scope>
    <source>
        <strain evidence="1">CBS 190363</strain>
    </source>
</reference>